<protein>
    <submittedName>
        <fullName evidence="5">Short-chain dehydrogenase</fullName>
    </submittedName>
</protein>
<accession>A0A164P5M2</accession>
<dbReference type="SMART" id="SM00822">
    <property type="entry name" value="PKS_KR"/>
    <property type="match status" value="1"/>
</dbReference>
<dbReference type="PANTHER" id="PTHR44252">
    <property type="entry name" value="D-ERYTHRULOSE REDUCTASE"/>
    <property type="match status" value="1"/>
</dbReference>
<dbReference type="InterPro" id="IPR051737">
    <property type="entry name" value="L-xylulose/Carbonyl_redctase"/>
</dbReference>
<keyword evidence="2" id="KW-0521">NADP</keyword>
<dbReference type="RefSeq" id="WP_067595534.1">
    <property type="nucleotide sequence ID" value="NZ_JADLRW010000012.1"/>
</dbReference>
<name>A0A164P5M2_9NOCA</name>
<comment type="similarity">
    <text evidence="1">Belongs to the short-chain dehydrogenases/reductases (SDR) family.</text>
</comment>
<dbReference type="GO" id="GO:0006006">
    <property type="term" value="P:glucose metabolic process"/>
    <property type="evidence" value="ECO:0007669"/>
    <property type="project" value="TreeGrafter"/>
</dbReference>
<dbReference type="SUPFAM" id="SSF51735">
    <property type="entry name" value="NAD(P)-binding Rossmann-fold domains"/>
    <property type="match status" value="1"/>
</dbReference>
<dbReference type="CDD" id="cd05233">
    <property type="entry name" value="SDR_c"/>
    <property type="match status" value="1"/>
</dbReference>
<gene>
    <name evidence="5" type="ORF">AWN90_22185</name>
</gene>
<dbReference type="GO" id="GO:0004090">
    <property type="term" value="F:carbonyl reductase (NADPH) activity"/>
    <property type="evidence" value="ECO:0007669"/>
    <property type="project" value="TreeGrafter"/>
</dbReference>
<keyword evidence="6" id="KW-1185">Reference proteome</keyword>
<dbReference type="Pfam" id="PF13561">
    <property type="entry name" value="adh_short_C2"/>
    <property type="match status" value="1"/>
</dbReference>
<dbReference type="PANTHER" id="PTHR44252:SF3">
    <property type="entry name" value="D-ERYTHRULOSE REDUCTASE-RELATED"/>
    <property type="match status" value="1"/>
</dbReference>
<sequence>MNSIRIDGKRVLITGAARGIGADLAETFAAAGAALVLSGRDQGALAAQARELRQRFDVRAEAVAADLSEPDAPAHLAAAAAATFGGLDVLINNAGIASPQPVTDLTAETFDEVLTVNLRAPALLAATVGTAMAQNGGGSIVTVASAAALRALPEHYAYSTAKAGLLMATKVLALELGPRGVRANSICPTVVLTDMGREHWGEKAKAAPMLARIPLGRFAVPHDVATTALFLASDLAAMINGIDLPIDGGYTVG</sequence>
<proteinExistence type="inferred from homology"/>
<evidence type="ECO:0000313" key="6">
    <source>
        <dbReference type="Proteomes" id="UP000076512"/>
    </source>
</evidence>
<dbReference type="GO" id="GO:0005997">
    <property type="term" value="P:xylulose metabolic process"/>
    <property type="evidence" value="ECO:0007669"/>
    <property type="project" value="TreeGrafter"/>
</dbReference>
<dbReference type="Gene3D" id="3.40.50.720">
    <property type="entry name" value="NAD(P)-binding Rossmann-like Domain"/>
    <property type="match status" value="1"/>
</dbReference>
<dbReference type="GO" id="GO:0050038">
    <property type="term" value="F:L-xylulose reductase (NADPH) activity"/>
    <property type="evidence" value="ECO:0007669"/>
    <property type="project" value="TreeGrafter"/>
</dbReference>
<evidence type="ECO:0000256" key="3">
    <source>
        <dbReference type="ARBA" id="ARBA00023002"/>
    </source>
</evidence>
<dbReference type="STRING" id="455432.AWN90_22185"/>
<reference evidence="5 6" key="1">
    <citation type="submission" date="2016-04" db="EMBL/GenBank/DDBJ databases">
        <authorList>
            <person name="Evans L.H."/>
            <person name="Alamgir A."/>
            <person name="Owens N."/>
            <person name="Weber N.D."/>
            <person name="Virtaneva K."/>
            <person name="Barbian K."/>
            <person name="Babar A."/>
            <person name="Rosenke K."/>
        </authorList>
    </citation>
    <scope>NUCLEOTIDE SEQUENCE [LARGE SCALE GENOMIC DNA]</scope>
    <source>
        <strain evidence="5 6">IFM 0406</strain>
    </source>
</reference>
<dbReference type="EMBL" id="LWGR01000004">
    <property type="protein sequence ID" value="KZM75152.1"/>
    <property type="molecule type" value="Genomic_DNA"/>
</dbReference>
<dbReference type="NCBIfam" id="NF005559">
    <property type="entry name" value="PRK07231.1"/>
    <property type="match status" value="1"/>
</dbReference>
<evidence type="ECO:0000259" key="4">
    <source>
        <dbReference type="SMART" id="SM00822"/>
    </source>
</evidence>
<keyword evidence="3" id="KW-0560">Oxidoreductase</keyword>
<evidence type="ECO:0000313" key="5">
    <source>
        <dbReference type="EMBL" id="KZM75152.1"/>
    </source>
</evidence>
<evidence type="ECO:0000256" key="1">
    <source>
        <dbReference type="ARBA" id="ARBA00006484"/>
    </source>
</evidence>
<dbReference type="InterPro" id="IPR036291">
    <property type="entry name" value="NAD(P)-bd_dom_sf"/>
</dbReference>
<dbReference type="InterPro" id="IPR057326">
    <property type="entry name" value="KR_dom"/>
</dbReference>
<dbReference type="InterPro" id="IPR002347">
    <property type="entry name" value="SDR_fam"/>
</dbReference>
<dbReference type="PRINTS" id="PR00081">
    <property type="entry name" value="GDHRDH"/>
</dbReference>
<dbReference type="Proteomes" id="UP000076512">
    <property type="component" value="Unassembled WGS sequence"/>
</dbReference>
<organism evidence="5 6">
    <name type="scientific">Nocardia terpenica</name>
    <dbReference type="NCBI Taxonomy" id="455432"/>
    <lineage>
        <taxon>Bacteria</taxon>
        <taxon>Bacillati</taxon>
        <taxon>Actinomycetota</taxon>
        <taxon>Actinomycetes</taxon>
        <taxon>Mycobacteriales</taxon>
        <taxon>Nocardiaceae</taxon>
        <taxon>Nocardia</taxon>
    </lineage>
</organism>
<evidence type="ECO:0000256" key="2">
    <source>
        <dbReference type="ARBA" id="ARBA00022857"/>
    </source>
</evidence>
<dbReference type="AlphaFoldDB" id="A0A164P5M2"/>
<dbReference type="PRINTS" id="PR00080">
    <property type="entry name" value="SDRFAMILY"/>
</dbReference>
<feature type="domain" description="Ketoreductase" evidence="4">
    <location>
        <begin position="9"/>
        <end position="180"/>
    </location>
</feature>
<dbReference type="FunFam" id="3.40.50.720:FF:000084">
    <property type="entry name" value="Short-chain dehydrogenase reductase"/>
    <property type="match status" value="1"/>
</dbReference>
<comment type="caution">
    <text evidence="5">The sequence shown here is derived from an EMBL/GenBank/DDBJ whole genome shotgun (WGS) entry which is preliminary data.</text>
</comment>